<dbReference type="EMBL" id="CADCWF010000015">
    <property type="protein sequence ID" value="CAA9536520.1"/>
    <property type="molecule type" value="Genomic_DNA"/>
</dbReference>
<keyword evidence="6 8" id="KW-0129">CBS domain</keyword>
<proteinExistence type="predicted"/>
<dbReference type="SMART" id="SM01091">
    <property type="entry name" value="CorC_HlyC"/>
    <property type="match status" value="1"/>
</dbReference>
<gene>
    <name evidence="13" type="ORF">AVDCRST_MAG59-377</name>
</gene>
<dbReference type="SUPFAM" id="SSF56176">
    <property type="entry name" value="FAD-binding/transporter-associated domain-like"/>
    <property type="match status" value="1"/>
</dbReference>
<dbReference type="GO" id="GO:0005886">
    <property type="term" value="C:plasma membrane"/>
    <property type="evidence" value="ECO:0007669"/>
    <property type="project" value="UniProtKB-SubCell"/>
</dbReference>
<dbReference type="PROSITE" id="PS51371">
    <property type="entry name" value="CBS"/>
    <property type="match status" value="2"/>
</dbReference>
<evidence type="ECO:0000259" key="11">
    <source>
        <dbReference type="PROSITE" id="PS51371"/>
    </source>
</evidence>
<dbReference type="Pfam" id="PF00571">
    <property type="entry name" value="CBS"/>
    <property type="match status" value="1"/>
</dbReference>
<dbReference type="PANTHER" id="PTHR43099:SF5">
    <property type="entry name" value="HLYC_CORC FAMILY TRANSPORTER"/>
    <property type="match status" value="1"/>
</dbReference>
<dbReference type="InterPro" id="IPR051676">
    <property type="entry name" value="UPF0053_domain"/>
</dbReference>
<evidence type="ECO:0000256" key="6">
    <source>
        <dbReference type="ARBA" id="ARBA00023122"/>
    </source>
</evidence>
<keyword evidence="2" id="KW-1003">Cell membrane</keyword>
<dbReference type="Pfam" id="PF01595">
    <property type="entry name" value="CNNM"/>
    <property type="match status" value="1"/>
</dbReference>
<name>A0A6J4TZB7_9BACT</name>
<feature type="domain" description="CNNM transmembrane" evidence="12">
    <location>
        <begin position="15"/>
        <end position="226"/>
    </location>
</feature>
<dbReference type="InterPro" id="IPR046342">
    <property type="entry name" value="CBS_dom_sf"/>
</dbReference>
<evidence type="ECO:0000256" key="1">
    <source>
        <dbReference type="ARBA" id="ARBA00004651"/>
    </source>
</evidence>
<dbReference type="PROSITE" id="PS51846">
    <property type="entry name" value="CNNM"/>
    <property type="match status" value="1"/>
</dbReference>
<evidence type="ECO:0000256" key="5">
    <source>
        <dbReference type="ARBA" id="ARBA00022989"/>
    </source>
</evidence>
<evidence type="ECO:0000256" key="2">
    <source>
        <dbReference type="ARBA" id="ARBA00022475"/>
    </source>
</evidence>
<protein>
    <submittedName>
        <fullName evidence="13">Magnesium and cobalt efflux protein CorC</fullName>
    </submittedName>
</protein>
<keyword evidence="4" id="KW-0677">Repeat</keyword>
<dbReference type="InterPro" id="IPR016169">
    <property type="entry name" value="FAD-bd_PCMH_sub2"/>
</dbReference>
<reference evidence="13" key="1">
    <citation type="submission" date="2020-02" db="EMBL/GenBank/DDBJ databases">
        <authorList>
            <person name="Meier V. D."/>
        </authorList>
    </citation>
    <scope>NUCLEOTIDE SEQUENCE</scope>
    <source>
        <strain evidence="13">AVDCRST_MAG59</strain>
    </source>
</reference>
<feature type="domain" description="CBS" evidence="11">
    <location>
        <begin position="316"/>
        <end position="373"/>
    </location>
</feature>
<evidence type="ECO:0000256" key="7">
    <source>
        <dbReference type="ARBA" id="ARBA00023136"/>
    </source>
</evidence>
<evidence type="ECO:0000313" key="13">
    <source>
        <dbReference type="EMBL" id="CAA9536520.1"/>
    </source>
</evidence>
<dbReference type="InterPro" id="IPR036318">
    <property type="entry name" value="FAD-bd_PCMH-like_sf"/>
</dbReference>
<keyword evidence="5 9" id="KW-1133">Transmembrane helix</keyword>
<keyword evidence="7 9" id="KW-0472">Membrane</keyword>
<dbReference type="PANTHER" id="PTHR43099">
    <property type="entry name" value="UPF0053 PROTEIN YRKA"/>
    <property type="match status" value="1"/>
</dbReference>
<sequence length="479" mass="51164">MRDPGRAVLRSERIAPISTPLALLAVVVLVVLNGFFVATEFALVSVRRTRMQQLAADGNRRAAAVLDRLDNLDTYIAATQLGITMASLGLGWLGEPAIARLIEPLFASLAFIPEATRNAAEHTVAFAVAFSIITTLHIVIGELAPKSLALQRPDQTSLATAGPIHLFLLLFKPVIHALNAVGNAVVRLVGVEPAAGHSLVQSADELRLAVDASRAAGLVEEAAQDLVDRAFLFTDLTARQVMVPRTTMTAVPLDAGLDGILETATESGHSRLPVYAGDIDHIVGVVNVNRLLPRLRAERLALARGETLPLFDIREVMGEVLAVPELAPAVNLLERLRDTHTPLAIVIDEFGGTAGLVTLVDLVESLVGEIDDEQDPIAPATPAAIDGSFGLDGMTTLVEAREFHDLNLEDDEYDVETVGGYVFSRLGRPAAIGDEVETPDGQTLRVEELNGLRIARLRVLPRRQPEADVTATVEAMGAA</sequence>
<dbReference type="InterPro" id="IPR005170">
    <property type="entry name" value="Transptr-assoc_dom"/>
</dbReference>
<dbReference type="AlphaFoldDB" id="A0A6J4TZB7"/>
<evidence type="ECO:0000256" key="8">
    <source>
        <dbReference type="PROSITE-ProRule" id="PRU00703"/>
    </source>
</evidence>
<dbReference type="InterPro" id="IPR002550">
    <property type="entry name" value="CNNM"/>
</dbReference>
<dbReference type="InterPro" id="IPR000644">
    <property type="entry name" value="CBS_dom"/>
</dbReference>
<dbReference type="SUPFAM" id="SSF54631">
    <property type="entry name" value="CBS-domain pair"/>
    <property type="match status" value="1"/>
</dbReference>
<feature type="transmembrane region" description="Helical" evidence="10">
    <location>
        <begin position="21"/>
        <end position="44"/>
    </location>
</feature>
<dbReference type="Gene3D" id="3.10.580.10">
    <property type="entry name" value="CBS-domain"/>
    <property type="match status" value="1"/>
</dbReference>
<evidence type="ECO:0000256" key="10">
    <source>
        <dbReference type="SAM" id="Phobius"/>
    </source>
</evidence>
<comment type="subcellular location">
    <subcellularLocation>
        <location evidence="1">Cell membrane</location>
        <topology evidence="1">Multi-pass membrane protein</topology>
    </subcellularLocation>
</comment>
<accession>A0A6J4TZB7</accession>
<evidence type="ECO:0000259" key="12">
    <source>
        <dbReference type="PROSITE" id="PS51846"/>
    </source>
</evidence>
<dbReference type="Gene3D" id="3.30.465.10">
    <property type="match status" value="1"/>
</dbReference>
<evidence type="ECO:0000256" key="9">
    <source>
        <dbReference type="PROSITE-ProRule" id="PRU01193"/>
    </source>
</evidence>
<keyword evidence="3 9" id="KW-0812">Transmembrane</keyword>
<dbReference type="GO" id="GO:0050660">
    <property type="term" value="F:flavin adenine dinucleotide binding"/>
    <property type="evidence" value="ECO:0007669"/>
    <property type="project" value="InterPro"/>
</dbReference>
<dbReference type="InterPro" id="IPR044751">
    <property type="entry name" value="Ion_transp-like_CBS"/>
</dbReference>
<evidence type="ECO:0000256" key="4">
    <source>
        <dbReference type="ARBA" id="ARBA00022737"/>
    </source>
</evidence>
<organism evidence="13">
    <name type="scientific">uncultured Thermomicrobiales bacterium</name>
    <dbReference type="NCBI Taxonomy" id="1645740"/>
    <lineage>
        <taxon>Bacteria</taxon>
        <taxon>Pseudomonadati</taxon>
        <taxon>Thermomicrobiota</taxon>
        <taxon>Thermomicrobia</taxon>
        <taxon>Thermomicrobiales</taxon>
        <taxon>environmental samples</taxon>
    </lineage>
</organism>
<dbReference type="Pfam" id="PF03471">
    <property type="entry name" value="CorC_HlyC"/>
    <property type="match status" value="1"/>
</dbReference>
<evidence type="ECO:0000256" key="3">
    <source>
        <dbReference type="ARBA" id="ARBA00022692"/>
    </source>
</evidence>
<feature type="domain" description="CBS" evidence="11">
    <location>
        <begin position="242"/>
        <end position="302"/>
    </location>
</feature>
<dbReference type="CDD" id="cd04590">
    <property type="entry name" value="CBS_pair_CorC_HlyC_assoc"/>
    <property type="match status" value="1"/>
</dbReference>